<gene>
    <name evidence="1" type="ORF">E2562_038426</name>
</gene>
<proteinExistence type="predicted"/>
<accession>A0A6G1BQB5</accession>
<comment type="caution">
    <text evidence="1">The sequence shown here is derived from an EMBL/GenBank/DDBJ whole genome shotgun (WGS) entry which is preliminary data.</text>
</comment>
<evidence type="ECO:0000313" key="1">
    <source>
        <dbReference type="EMBL" id="KAF0890169.1"/>
    </source>
</evidence>
<protein>
    <submittedName>
        <fullName evidence="1">Uncharacterized protein</fullName>
    </submittedName>
</protein>
<organism evidence="1 2">
    <name type="scientific">Oryza meyeriana var. granulata</name>
    <dbReference type="NCBI Taxonomy" id="110450"/>
    <lineage>
        <taxon>Eukaryota</taxon>
        <taxon>Viridiplantae</taxon>
        <taxon>Streptophyta</taxon>
        <taxon>Embryophyta</taxon>
        <taxon>Tracheophyta</taxon>
        <taxon>Spermatophyta</taxon>
        <taxon>Magnoliopsida</taxon>
        <taxon>Liliopsida</taxon>
        <taxon>Poales</taxon>
        <taxon>Poaceae</taxon>
        <taxon>BOP clade</taxon>
        <taxon>Oryzoideae</taxon>
        <taxon>Oryzeae</taxon>
        <taxon>Oryzinae</taxon>
        <taxon>Oryza</taxon>
        <taxon>Oryza meyeriana</taxon>
    </lineage>
</organism>
<name>A0A6G1BQB5_9ORYZ</name>
<dbReference type="AlphaFoldDB" id="A0A6G1BQB5"/>
<dbReference type="EMBL" id="SPHZ02000012">
    <property type="protein sequence ID" value="KAF0890169.1"/>
    <property type="molecule type" value="Genomic_DNA"/>
</dbReference>
<dbReference type="Proteomes" id="UP000479710">
    <property type="component" value="Unassembled WGS sequence"/>
</dbReference>
<reference evidence="1 2" key="1">
    <citation type="submission" date="2019-11" db="EMBL/GenBank/DDBJ databases">
        <title>Whole genome sequence of Oryza granulata.</title>
        <authorList>
            <person name="Li W."/>
        </authorList>
    </citation>
    <scope>NUCLEOTIDE SEQUENCE [LARGE SCALE GENOMIC DNA]</scope>
    <source>
        <strain evidence="2">cv. Menghai</strain>
        <tissue evidence="1">Leaf</tissue>
    </source>
</reference>
<sequence length="167" mass="19811">MQHYWHTLAAWQEGTPRPRWVVAASDGAQWPELQQDKRWKRYGQFFSKDLNVKDRKRYGQFFSKDLTGPVVQELSDLEPQLNSNDKVARDATRKKMVRDIKTSKEKVRPVLLQGFNRKRYGQFFSKDLTVNDRKRYGQFFSKDLTGGQSCNKTKDGQRYEDFKVKDH</sequence>
<keyword evidence="2" id="KW-1185">Reference proteome</keyword>
<evidence type="ECO:0000313" key="2">
    <source>
        <dbReference type="Proteomes" id="UP000479710"/>
    </source>
</evidence>